<gene>
    <name evidence="5" type="ORF">M0R45_022751</name>
</gene>
<evidence type="ECO:0000259" key="4">
    <source>
        <dbReference type="Pfam" id="PF14578"/>
    </source>
</evidence>
<comment type="caution">
    <text evidence="5">The sequence shown here is derived from an EMBL/GenBank/DDBJ whole genome shotgun (WGS) entry which is preliminary data.</text>
</comment>
<keyword evidence="1" id="KW-0547">Nucleotide-binding</keyword>
<evidence type="ECO:0008006" key="7">
    <source>
        <dbReference type="Google" id="ProtNLM"/>
    </source>
</evidence>
<dbReference type="CDD" id="cd03703">
    <property type="entry name" value="aeIF5B_II"/>
    <property type="match status" value="1"/>
</dbReference>
<keyword evidence="2" id="KW-0342">GTP-binding</keyword>
<organism evidence="5 6">
    <name type="scientific">Rubus argutus</name>
    <name type="common">Southern blackberry</name>
    <dbReference type="NCBI Taxonomy" id="59490"/>
    <lineage>
        <taxon>Eukaryota</taxon>
        <taxon>Viridiplantae</taxon>
        <taxon>Streptophyta</taxon>
        <taxon>Embryophyta</taxon>
        <taxon>Tracheophyta</taxon>
        <taxon>Spermatophyta</taxon>
        <taxon>Magnoliopsida</taxon>
        <taxon>eudicotyledons</taxon>
        <taxon>Gunneridae</taxon>
        <taxon>Pentapetalae</taxon>
        <taxon>rosids</taxon>
        <taxon>fabids</taxon>
        <taxon>Rosales</taxon>
        <taxon>Rosaceae</taxon>
        <taxon>Rosoideae</taxon>
        <taxon>Rosoideae incertae sedis</taxon>
        <taxon>Rubus</taxon>
    </lineage>
</organism>
<evidence type="ECO:0000256" key="1">
    <source>
        <dbReference type="ARBA" id="ARBA00022741"/>
    </source>
</evidence>
<dbReference type="FunFam" id="2.40.30.10:FF:000013">
    <property type="entry name" value="eukaryotic translation initiation factor 5B"/>
    <property type="match status" value="1"/>
</dbReference>
<dbReference type="AlphaFoldDB" id="A0AAW1XHB0"/>
<dbReference type="Gene3D" id="2.40.30.10">
    <property type="entry name" value="Translation factors"/>
    <property type="match status" value="3"/>
</dbReference>
<feature type="domain" description="Elongation factor Tu-type" evidence="4">
    <location>
        <begin position="243"/>
        <end position="273"/>
    </location>
</feature>
<evidence type="ECO:0000313" key="6">
    <source>
        <dbReference type="Proteomes" id="UP001457282"/>
    </source>
</evidence>
<proteinExistence type="predicted"/>
<dbReference type="SUPFAM" id="SSF50447">
    <property type="entry name" value="Translation proteins"/>
    <property type="match status" value="2"/>
</dbReference>
<reference evidence="5 6" key="1">
    <citation type="journal article" date="2023" name="G3 (Bethesda)">
        <title>A chromosome-length genome assembly and annotation of blackberry (Rubus argutus, cv. 'Hillquist').</title>
        <authorList>
            <person name="Bruna T."/>
            <person name="Aryal R."/>
            <person name="Dudchenko O."/>
            <person name="Sargent D.J."/>
            <person name="Mead D."/>
            <person name="Buti M."/>
            <person name="Cavallini A."/>
            <person name="Hytonen T."/>
            <person name="Andres J."/>
            <person name="Pham M."/>
            <person name="Weisz D."/>
            <person name="Mascagni F."/>
            <person name="Usai G."/>
            <person name="Natali L."/>
            <person name="Bassil N."/>
            <person name="Fernandez G.E."/>
            <person name="Lomsadze A."/>
            <person name="Armour M."/>
            <person name="Olukolu B."/>
            <person name="Poorten T."/>
            <person name="Britton C."/>
            <person name="Davik J."/>
            <person name="Ashrafi H."/>
            <person name="Aiden E.L."/>
            <person name="Borodovsky M."/>
            <person name="Worthington M."/>
        </authorList>
    </citation>
    <scope>NUCLEOTIDE SEQUENCE [LARGE SCALE GENOMIC DNA]</scope>
    <source>
        <strain evidence="5">PI 553951</strain>
    </source>
</reference>
<dbReference type="InterPro" id="IPR015760">
    <property type="entry name" value="TIF_IF2"/>
</dbReference>
<dbReference type="GO" id="GO:0005525">
    <property type="term" value="F:GTP binding"/>
    <property type="evidence" value="ECO:0007669"/>
    <property type="project" value="UniProtKB-KW"/>
</dbReference>
<evidence type="ECO:0000256" key="2">
    <source>
        <dbReference type="ARBA" id="ARBA00023134"/>
    </source>
</evidence>
<sequence length="320" mass="35390">MRVVQIITQFKEQGINTKLNVDENKRMQETYSIAPISAKSGEGFGTTIDVVSVNGVLRRGDQIVVCGNQGTPIVTRIQSLLTPEPMKELRVMGKYQHHSEIRAAQAIKITAPQALEHAIAGNALYVVGPNDDLEEVKEAPMEDMMKSVLVDNKKSSSSSSSAGVGGVSVPSIYSRLFGSNSRVFEDPRSGYSVTPEAQKLADELGMKNFVGDIIHEVIKAYVNNVNEEKEKELATADNEAVFPCVLKILPNCVFNKKDPIIVGVKVVQGIVKALRYDELVSHMAHISRRLIDVLKSSYRNDLSHEEWKLVLKLKTIFKIQ</sequence>
<dbReference type="InterPro" id="IPR004161">
    <property type="entry name" value="EFTu-like_2"/>
</dbReference>
<feature type="domain" description="Translation elongation factor EFTu-like" evidence="3">
    <location>
        <begin position="45"/>
        <end position="115"/>
    </location>
</feature>
<dbReference type="PANTHER" id="PTHR43381">
    <property type="entry name" value="TRANSLATION INITIATION FACTOR IF-2-RELATED"/>
    <property type="match status" value="1"/>
</dbReference>
<dbReference type="GO" id="GO:0005739">
    <property type="term" value="C:mitochondrion"/>
    <property type="evidence" value="ECO:0007669"/>
    <property type="project" value="TreeGrafter"/>
</dbReference>
<dbReference type="InterPro" id="IPR029459">
    <property type="entry name" value="EFTU-type"/>
</dbReference>
<dbReference type="Pfam" id="PF14578">
    <property type="entry name" value="GTP_EFTU_D4"/>
    <property type="match status" value="1"/>
</dbReference>
<dbReference type="EMBL" id="JBEDUW010000004">
    <property type="protein sequence ID" value="KAK9935661.1"/>
    <property type="molecule type" value="Genomic_DNA"/>
</dbReference>
<dbReference type="GO" id="GO:0003743">
    <property type="term" value="F:translation initiation factor activity"/>
    <property type="evidence" value="ECO:0007669"/>
    <property type="project" value="TreeGrafter"/>
</dbReference>
<protein>
    <recommendedName>
        <fullName evidence="7">Eukaryotic translation initiation factor 5B</fullName>
    </recommendedName>
</protein>
<accession>A0AAW1XHB0</accession>
<evidence type="ECO:0000313" key="5">
    <source>
        <dbReference type="EMBL" id="KAK9935661.1"/>
    </source>
</evidence>
<name>A0AAW1XHB0_RUBAR</name>
<keyword evidence="6" id="KW-1185">Reference proteome</keyword>
<dbReference type="Pfam" id="PF03144">
    <property type="entry name" value="GTP_EFTU_D2"/>
    <property type="match status" value="1"/>
</dbReference>
<dbReference type="PANTHER" id="PTHR43381:SF4">
    <property type="entry name" value="EUKARYOTIC TRANSLATION INITIATION FACTOR 5B"/>
    <property type="match status" value="1"/>
</dbReference>
<dbReference type="InterPro" id="IPR009000">
    <property type="entry name" value="Transl_B-barrel_sf"/>
</dbReference>
<evidence type="ECO:0000259" key="3">
    <source>
        <dbReference type="Pfam" id="PF03144"/>
    </source>
</evidence>
<dbReference type="Proteomes" id="UP001457282">
    <property type="component" value="Unassembled WGS sequence"/>
</dbReference>